<dbReference type="Gene3D" id="3.10.580.10">
    <property type="entry name" value="CBS-domain"/>
    <property type="match status" value="1"/>
</dbReference>
<dbReference type="InterPro" id="IPR044725">
    <property type="entry name" value="CBSX3_CBS_dom"/>
</dbReference>
<dbReference type="InterPro" id="IPR046342">
    <property type="entry name" value="CBS_dom_sf"/>
</dbReference>
<evidence type="ECO:0000256" key="1">
    <source>
        <dbReference type="ARBA" id="ARBA00023122"/>
    </source>
</evidence>
<dbReference type="SUPFAM" id="SSF54631">
    <property type="entry name" value="CBS-domain pair"/>
    <property type="match status" value="1"/>
</dbReference>
<feature type="domain" description="CBS" evidence="3">
    <location>
        <begin position="8"/>
        <end position="65"/>
    </location>
</feature>
<evidence type="ECO:0000259" key="3">
    <source>
        <dbReference type="PROSITE" id="PS51371"/>
    </source>
</evidence>
<dbReference type="AlphaFoldDB" id="A0A7Z0JC23"/>
<gene>
    <name evidence="4" type="ORF">HNR10_004799</name>
</gene>
<dbReference type="InterPro" id="IPR000644">
    <property type="entry name" value="CBS_dom"/>
</dbReference>
<comment type="caution">
    <text evidence="4">The sequence shown here is derived from an EMBL/GenBank/DDBJ whole genome shotgun (WGS) entry which is preliminary data.</text>
</comment>
<evidence type="ECO:0000313" key="4">
    <source>
        <dbReference type="EMBL" id="NYJ36918.1"/>
    </source>
</evidence>
<dbReference type="InterPro" id="IPR051257">
    <property type="entry name" value="Diverse_CBS-Domain"/>
</dbReference>
<name>A0A7Z0JC23_9ACTN</name>
<protein>
    <submittedName>
        <fullName evidence="4">CBS domain-containing protein</fullName>
    </submittedName>
</protein>
<organism evidence="4 5">
    <name type="scientific">Nocardiopsis aegyptia</name>
    <dbReference type="NCBI Taxonomy" id="220378"/>
    <lineage>
        <taxon>Bacteria</taxon>
        <taxon>Bacillati</taxon>
        <taxon>Actinomycetota</taxon>
        <taxon>Actinomycetes</taxon>
        <taxon>Streptosporangiales</taxon>
        <taxon>Nocardiopsidaceae</taxon>
        <taxon>Nocardiopsis</taxon>
    </lineage>
</organism>
<dbReference type="Pfam" id="PF00571">
    <property type="entry name" value="CBS"/>
    <property type="match status" value="2"/>
</dbReference>
<keyword evidence="5" id="KW-1185">Reference proteome</keyword>
<dbReference type="CDD" id="cd04623">
    <property type="entry name" value="CBS_pair_bac_euk"/>
    <property type="match status" value="1"/>
</dbReference>
<dbReference type="PANTHER" id="PTHR43080:SF2">
    <property type="entry name" value="CBS DOMAIN-CONTAINING PROTEIN"/>
    <property type="match status" value="1"/>
</dbReference>
<dbReference type="PROSITE" id="PS51371">
    <property type="entry name" value="CBS"/>
    <property type="match status" value="2"/>
</dbReference>
<dbReference type="RefSeq" id="WP_179827225.1">
    <property type="nucleotide sequence ID" value="NZ_JACCFS010000001.1"/>
</dbReference>
<feature type="domain" description="CBS" evidence="3">
    <location>
        <begin position="75"/>
        <end position="132"/>
    </location>
</feature>
<dbReference type="SMART" id="SM00116">
    <property type="entry name" value="CBS"/>
    <property type="match status" value="2"/>
</dbReference>
<dbReference type="PANTHER" id="PTHR43080">
    <property type="entry name" value="CBS DOMAIN-CONTAINING PROTEIN CBSX3, MITOCHONDRIAL"/>
    <property type="match status" value="1"/>
</dbReference>
<reference evidence="4 5" key="1">
    <citation type="submission" date="2020-07" db="EMBL/GenBank/DDBJ databases">
        <title>Sequencing the genomes of 1000 actinobacteria strains.</title>
        <authorList>
            <person name="Klenk H.-P."/>
        </authorList>
    </citation>
    <scope>NUCLEOTIDE SEQUENCE [LARGE SCALE GENOMIC DNA]</scope>
    <source>
        <strain evidence="4 5">DSM 44442</strain>
    </source>
</reference>
<dbReference type="Proteomes" id="UP000572051">
    <property type="component" value="Unassembled WGS sequence"/>
</dbReference>
<keyword evidence="1 2" id="KW-0129">CBS domain</keyword>
<proteinExistence type="predicted"/>
<sequence>MLIASILRSKGSDVVTVPPEATVAQLLTELARHNIGAVAVAEGDALVGIVSERDVVRGLERAGTVLLTAPVAEIMTADVHTCTTEDTVEDVSEAMTLRRFRHVPVLSEGRLVGIVSIGDVVKSRLRVLEDDRAQLEAYIHGRRG</sequence>
<dbReference type="EMBL" id="JACCFS010000001">
    <property type="protein sequence ID" value="NYJ36918.1"/>
    <property type="molecule type" value="Genomic_DNA"/>
</dbReference>
<accession>A0A7Z0JC23</accession>
<evidence type="ECO:0000313" key="5">
    <source>
        <dbReference type="Proteomes" id="UP000572051"/>
    </source>
</evidence>
<evidence type="ECO:0000256" key="2">
    <source>
        <dbReference type="PROSITE-ProRule" id="PRU00703"/>
    </source>
</evidence>